<feature type="non-terminal residue" evidence="3">
    <location>
        <position position="182"/>
    </location>
</feature>
<evidence type="ECO:0000256" key="2">
    <source>
        <dbReference type="SAM" id="SignalP"/>
    </source>
</evidence>
<name>A0A9P9I6Y4_9PLEO</name>
<sequence>LKLVCCSLAFMLFGFSVGHSVAQHLSSLADKIPGMMRLTTKPTLFEYQPLYNQGVRNSDAGWEIMVPINQGILKHPKIAPDGGRFAAVGQLECLNMVRESYWKLVDVAVSPKELEIKSLPHKISPDPVGQCIDTLRQALKCTPDFTVRAVASRGEFSKDMTTFGAAQPCKNWDQLAALLKSW</sequence>
<dbReference type="AlphaFoldDB" id="A0A9P9I6Y4"/>
<evidence type="ECO:0000313" key="3">
    <source>
        <dbReference type="EMBL" id="KAH7109277.1"/>
    </source>
</evidence>
<protein>
    <submittedName>
        <fullName evidence="3">Uncharacterized protein</fullName>
    </submittedName>
</protein>
<dbReference type="OrthoDB" id="3687641at2759"/>
<feature type="non-terminal residue" evidence="3">
    <location>
        <position position="1"/>
    </location>
</feature>
<keyword evidence="4" id="KW-1185">Reference proteome</keyword>
<keyword evidence="2" id="KW-0732">Signal</keyword>
<organism evidence="3 4">
    <name type="scientific">Dendryphion nanum</name>
    <dbReference type="NCBI Taxonomy" id="256645"/>
    <lineage>
        <taxon>Eukaryota</taxon>
        <taxon>Fungi</taxon>
        <taxon>Dikarya</taxon>
        <taxon>Ascomycota</taxon>
        <taxon>Pezizomycotina</taxon>
        <taxon>Dothideomycetes</taxon>
        <taxon>Pleosporomycetidae</taxon>
        <taxon>Pleosporales</taxon>
        <taxon>Torulaceae</taxon>
        <taxon>Dendryphion</taxon>
    </lineage>
</organism>
<dbReference type="Pfam" id="PF11807">
    <property type="entry name" value="UstYa"/>
    <property type="match status" value="1"/>
</dbReference>
<comment type="similarity">
    <text evidence="1">Belongs to the ustYa family.</text>
</comment>
<dbReference type="EMBL" id="JAGMWT010000033">
    <property type="protein sequence ID" value="KAH7109277.1"/>
    <property type="molecule type" value="Genomic_DNA"/>
</dbReference>
<dbReference type="GO" id="GO:0043386">
    <property type="term" value="P:mycotoxin biosynthetic process"/>
    <property type="evidence" value="ECO:0007669"/>
    <property type="project" value="InterPro"/>
</dbReference>
<comment type="caution">
    <text evidence="3">The sequence shown here is derived from an EMBL/GenBank/DDBJ whole genome shotgun (WGS) entry which is preliminary data.</text>
</comment>
<proteinExistence type="inferred from homology"/>
<feature type="chain" id="PRO_5040174569" evidence="2">
    <location>
        <begin position="23"/>
        <end position="182"/>
    </location>
</feature>
<dbReference type="InterPro" id="IPR021765">
    <property type="entry name" value="UstYa-like"/>
</dbReference>
<gene>
    <name evidence="3" type="ORF">B0J11DRAFT_411729</name>
</gene>
<dbReference type="Proteomes" id="UP000700596">
    <property type="component" value="Unassembled WGS sequence"/>
</dbReference>
<reference evidence="3" key="1">
    <citation type="journal article" date="2021" name="Nat. Commun.">
        <title>Genetic determinants of endophytism in the Arabidopsis root mycobiome.</title>
        <authorList>
            <person name="Mesny F."/>
            <person name="Miyauchi S."/>
            <person name="Thiergart T."/>
            <person name="Pickel B."/>
            <person name="Atanasova L."/>
            <person name="Karlsson M."/>
            <person name="Huettel B."/>
            <person name="Barry K.W."/>
            <person name="Haridas S."/>
            <person name="Chen C."/>
            <person name="Bauer D."/>
            <person name="Andreopoulos W."/>
            <person name="Pangilinan J."/>
            <person name="LaButti K."/>
            <person name="Riley R."/>
            <person name="Lipzen A."/>
            <person name="Clum A."/>
            <person name="Drula E."/>
            <person name="Henrissat B."/>
            <person name="Kohler A."/>
            <person name="Grigoriev I.V."/>
            <person name="Martin F.M."/>
            <person name="Hacquard S."/>
        </authorList>
    </citation>
    <scope>NUCLEOTIDE SEQUENCE</scope>
    <source>
        <strain evidence="3">MPI-CAGE-CH-0243</strain>
    </source>
</reference>
<evidence type="ECO:0000256" key="1">
    <source>
        <dbReference type="ARBA" id="ARBA00035112"/>
    </source>
</evidence>
<feature type="signal peptide" evidence="2">
    <location>
        <begin position="1"/>
        <end position="22"/>
    </location>
</feature>
<evidence type="ECO:0000313" key="4">
    <source>
        <dbReference type="Proteomes" id="UP000700596"/>
    </source>
</evidence>
<accession>A0A9P9I6Y4</accession>